<dbReference type="AlphaFoldDB" id="A0A1U7J1V0"/>
<keyword evidence="1" id="KW-0812">Transmembrane</keyword>
<accession>A0A1U7J1V0</accession>
<dbReference type="EMBL" id="MRCG01000014">
    <property type="protein sequence ID" value="OKH46080.1"/>
    <property type="molecule type" value="Genomic_DNA"/>
</dbReference>
<comment type="caution">
    <text evidence="2">The sequence shown here is derived from an EMBL/GenBank/DDBJ whole genome shotgun (WGS) entry which is preliminary data.</text>
</comment>
<proteinExistence type="predicted"/>
<gene>
    <name evidence="2" type="ORF">NIES30_17405</name>
</gene>
<feature type="transmembrane region" description="Helical" evidence="1">
    <location>
        <begin position="77"/>
        <end position="96"/>
    </location>
</feature>
<evidence type="ECO:0000313" key="3">
    <source>
        <dbReference type="Proteomes" id="UP000185557"/>
    </source>
</evidence>
<keyword evidence="3" id="KW-1185">Reference proteome</keyword>
<keyword evidence="1" id="KW-1133">Transmembrane helix</keyword>
<sequence length="105" mass="11390">MGPVQVLSDIEAHLATANVPGAQDTWAVLSSQSASLQTFALYGQRFGRIEPHFKDYKSAVLDVLDSGLRDAGVLTRLFMLLDCAYLIALVLGMMVVKAGHRTRLA</sequence>
<keyword evidence="1" id="KW-0472">Membrane</keyword>
<reference evidence="2 3" key="1">
    <citation type="submission" date="2016-11" db="EMBL/GenBank/DDBJ databases">
        <title>Draft Genome Sequences of Nine Cyanobacterial Strains from Diverse Habitats.</title>
        <authorList>
            <person name="Zhu T."/>
            <person name="Hou S."/>
            <person name="Lu X."/>
            <person name="Hess W.R."/>
        </authorList>
    </citation>
    <scope>NUCLEOTIDE SEQUENCE [LARGE SCALE GENOMIC DNA]</scope>
    <source>
        <strain evidence="2 3">NIES-30</strain>
    </source>
</reference>
<dbReference type="Proteomes" id="UP000185557">
    <property type="component" value="Unassembled WGS sequence"/>
</dbReference>
<organism evidence="2 3">
    <name type="scientific">Phormidium tenue NIES-30</name>
    <dbReference type="NCBI Taxonomy" id="549789"/>
    <lineage>
        <taxon>Bacteria</taxon>
        <taxon>Bacillati</taxon>
        <taxon>Cyanobacteriota</taxon>
        <taxon>Cyanophyceae</taxon>
        <taxon>Oscillatoriophycideae</taxon>
        <taxon>Oscillatoriales</taxon>
        <taxon>Oscillatoriaceae</taxon>
        <taxon>Phormidium</taxon>
    </lineage>
</organism>
<evidence type="ECO:0000256" key="1">
    <source>
        <dbReference type="SAM" id="Phobius"/>
    </source>
</evidence>
<evidence type="ECO:0000313" key="2">
    <source>
        <dbReference type="EMBL" id="OKH46080.1"/>
    </source>
</evidence>
<protein>
    <submittedName>
        <fullName evidence="2">Uncharacterized protein</fullName>
    </submittedName>
</protein>
<name>A0A1U7J1V0_9CYAN</name>